<protein>
    <submittedName>
        <fullName evidence="2">Uncharacterized protein</fullName>
    </submittedName>
</protein>
<organism evidence="2 3">
    <name type="scientific">Aquatica leii</name>
    <dbReference type="NCBI Taxonomy" id="1421715"/>
    <lineage>
        <taxon>Eukaryota</taxon>
        <taxon>Metazoa</taxon>
        <taxon>Ecdysozoa</taxon>
        <taxon>Arthropoda</taxon>
        <taxon>Hexapoda</taxon>
        <taxon>Insecta</taxon>
        <taxon>Pterygota</taxon>
        <taxon>Neoptera</taxon>
        <taxon>Endopterygota</taxon>
        <taxon>Coleoptera</taxon>
        <taxon>Polyphaga</taxon>
        <taxon>Elateriformia</taxon>
        <taxon>Elateroidea</taxon>
        <taxon>Lampyridae</taxon>
        <taxon>Luciolinae</taxon>
        <taxon>Aquatica</taxon>
    </lineage>
</organism>
<proteinExistence type="predicted"/>
<feature type="compositionally biased region" description="Polar residues" evidence="1">
    <location>
        <begin position="1"/>
        <end position="18"/>
    </location>
</feature>
<sequence>MKTSSTEILTSRSTSNDPAQMDMKSNKNFMKPVVIGWDKSKSYFLIGLIKDSNDNMTQVTKTKISKLSNSELLHELEIRLNQEIVNSFRVVASASQLEEKYVALYDFWKSLDPQNVTHDTTLENNLPSNDTSQTICDIPFNEHFWFNSTLEATVDADGVVILVPSCPEKPISPIPTPSSVPNNVCEETRDNFSDNTNRLTREYQIKEKEIRTSSNSPPKNGFLSPSFPKNMTLLLPHSLTTPDTVCENIEIQISESRNPIICQDEITQNSL</sequence>
<gene>
    <name evidence="2" type="ORF">RN001_001362</name>
</gene>
<comment type="caution">
    <text evidence="2">The sequence shown here is derived from an EMBL/GenBank/DDBJ whole genome shotgun (WGS) entry which is preliminary data.</text>
</comment>
<keyword evidence="3" id="KW-1185">Reference proteome</keyword>
<dbReference type="Proteomes" id="UP001353858">
    <property type="component" value="Unassembled WGS sequence"/>
</dbReference>
<dbReference type="AlphaFoldDB" id="A0AAN7SCP5"/>
<evidence type="ECO:0000313" key="2">
    <source>
        <dbReference type="EMBL" id="KAK4885091.1"/>
    </source>
</evidence>
<reference evidence="3" key="1">
    <citation type="submission" date="2023-01" db="EMBL/GenBank/DDBJ databases">
        <title>Key to firefly adult light organ development and bioluminescence: homeobox transcription factors regulate luciferase expression and transportation to peroxisome.</title>
        <authorList>
            <person name="Fu X."/>
        </authorList>
    </citation>
    <scope>NUCLEOTIDE SEQUENCE [LARGE SCALE GENOMIC DNA]</scope>
</reference>
<evidence type="ECO:0000256" key="1">
    <source>
        <dbReference type="SAM" id="MobiDB-lite"/>
    </source>
</evidence>
<evidence type="ECO:0000313" key="3">
    <source>
        <dbReference type="Proteomes" id="UP001353858"/>
    </source>
</evidence>
<accession>A0AAN7SCP5</accession>
<dbReference type="EMBL" id="JARPUR010000001">
    <property type="protein sequence ID" value="KAK4885091.1"/>
    <property type="molecule type" value="Genomic_DNA"/>
</dbReference>
<feature type="region of interest" description="Disordered" evidence="1">
    <location>
        <begin position="1"/>
        <end position="22"/>
    </location>
</feature>
<name>A0AAN7SCP5_9COLE</name>